<dbReference type="Gene3D" id="3.30.300.20">
    <property type="match status" value="1"/>
</dbReference>
<dbReference type="Pfam" id="PF01424">
    <property type="entry name" value="R3H"/>
    <property type="match status" value="1"/>
</dbReference>
<keyword evidence="3" id="KW-0133">Cell shape</keyword>
<keyword evidence="1" id="KW-0963">Cytoplasm</keyword>
<evidence type="ECO:0000256" key="3">
    <source>
        <dbReference type="ARBA" id="ARBA00022960"/>
    </source>
</evidence>
<dbReference type="InterPro" id="IPR015946">
    <property type="entry name" value="KH_dom-like_a/b"/>
</dbReference>
<reference evidence="7" key="1">
    <citation type="submission" date="2019-03" db="EMBL/GenBank/DDBJ databases">
        <authorList>
            <person name="Hao L."/>
        </authorList>
    </citation>
    <scope>NUCLEOTIDE SEQUENCE</scope>
</reference>
<protein>
    <submittedName>
        <fullName evidence="7">Protein jag</fullName>
    </submittedName>
</protein>
<dbReference type="InterPro" id="IPR034079">
    <property type="entry name" value="R3H_KhpB"/>
</dbReference>
<dbReference type="GO" id="GO:0003723">
    <property type="term" value="F:RNA binding"/>
    <property type="evidence" value="ECO:0007669"/>
    <property type="project" value="UniProtKB-KW"/>
</dbReference>
<dbReference type="CDD" id="cd02644">
    <property type="entry name" value="R3H_jag"/>
    <property type="match status" value="1"/>
</dbReference>
<dbReference type="NCBIfam" id="NF041568">
    <property type="entry name" value="Jag_EloR"/>
    <property type="match status" value="1"/>
</dbReference>
<dbReference type="InterPro" id="IPR038247">
    <property type="entry name" value="Jag_N_dom_sf"/>
</dbReference>
<dbReference type="SMART" id="SM00393">
    <property type="entry name" value="R3H"/>
    <property type="match status" value="1"/>
</dbReference>
<evidence type="ECO:0000313" key="7">
    <source>
        <dbReference type="EMBL" id="VFU19257.1"/>
    </source>
</evidence>
<dbReference type="PROSITE" id="PS51061">
    <property type="entry name" value="R3H"/>
    <property type="match status" value="1"/>
</dbReference>
<name>A0A485M916_9ZZZZ</name>
<organism evidence="7">
    <name type="scientific">anaerobic digester metagenome</name>
    <dbReference type="NCBI Taxonomy" id="1263854"/>
    <lineage>
        <taxon>unclassified sequences</taxon>
        <taxon>metagenomes</taxon>
        <taxon>ecological metagenomes</taxon>
    </lineage>
</organism>
<dbReference type="Pfam" id="PF14804">
    <property type="entry name" value="Jag_N"/>
    <property type="match status" value="1"/>
</dbReference>
<evidence type="ECO:0000259" key="6">
    <source>
        <dbReference type="PROSITE" id="PS51061"/>
    </source>
</evidence>
<dbReference type="GO" id="GO:0071555">
    <property type="term" value="P:cell wall organization"/>
    <property type="evidence" value="ECO:0007669"/>
    <property type="project" value="UniProtKB-KW"/>
</dbReference>
<dbReference type="SMART" id="SM01245">
    <property type="entry name" value="Jag_N"/>
    <property type="match status" value="1"/>
</dbReference>
<dbReference type="Gene3D" id="3.30.1370.50">
    <property type="entry name" value="R3H-like domain"/>
    <property type="match status" value="1"/>
</dbReference>
<dbReference type="InterPro" id="IPR039247">
    <property type="entry name" value="KhpB"/>
</dbReference>
<evidence type="ECO:0000256" key="1">
    <source>
        <dbReference type="ARBA" id="ARBA00022490"/>
    </source>
</evidence>
<evidence type="ECO:0000256" key="2">
    <source>
        <dbReference type="ARBA" id="ARBA00022884"/>
    </source>
</evidence>
<proteinExistence type="inferred from homology"/>
<dbReference type="CDD" id="cd02414">
    <property type="entry name" value="KH-II_Jag"/>
    <property type="match status" value="1"/>
</dbReference>
<keyword evidence="5" id="KW-0961">Cell wall biogenesis/degradation</keyword>
<evidence type="ECO:0000256" key="5">
    <source>
        <dbReference type="ARBA" id="ARBA00023316"/>
    </source>
</evidence>
<feature type="domain" description="R3H" evidence="6">
    <location>
        <begin position="140"/>
        <end position="206"/>
    </location>
</feature>
<dbReference type="InterPro" id="IPR032782">
    <property type="entry name" value="KhpB_N"/>
</dbReference>
<dbReference type="PANTHER" id="PTHR35800">
    <property type="entry name" value="PROTEIN JAG"/>
    <property type="match status" value="1"/>
</dbReference>
<dbReference type="HAMAP" id="MF_00867">
    <property type="entry name" value="KhpB"/>
    <property type="match status" value="1"/>
</dbReference>
<dbReference type="AlphaFoldDB" id="A0A485M916"/>
<gene>
    <name evidence="7" type="primary">jag</name>
    <name evidence="7" type="ORF">SCFA_710006</name>
</gene>
<keyword evidence="2" id="KW-0694">RNA-binding</keyword>
<dbReference type="PANTHER" id="PTHR35800:SF1">
    <property type="entry name" value="RNA-BINDING PROTEIN KHPB"/>
    <property type="match status" value="1"/>
</dbReference>
<dbReference type="GO" id="GO:0008360">
    <property type="term" value="P:regulation of cell shape"/>
    <property type="evidence" value="ECO:0007669"/>
    <property type="project" value="UniProtKB-KW"/>
</dbReference>
<dbReference type="Pfam" id="PF13083">
    <property type="entry name" value="KH_KhpA-B"/>
    <property type="match status" value="1"/>
</dbReference>
<dbReference type="EMBL" id="CAADRN010000374">
    <property type="protein sequence ID" value="VFU19257.1"/>
    <property type="molecule type" value="Genomic_DNA"/>
</dbReference>
<evidence type="ECO:0000256" key="4">
    <source>
        <dbReference type="ARBA" id="ARBA00023186"/>
    </source>
</evidence>
<accession>A0A485M916</accession>
<dbReference type="SUPFAM" id="SSF82708">
    <property type="entry name" value="R3H domain"/>
    <property type="match status" value="1"/>
</dbReference>
<dbReference type="InterPro" id="IPR038008">
    <property type="entry name" value="Jag_KH"/>
</dbReference>
<dbReference type="InterPro" id="IPR036867">
    <property type="entry name" value="R3H_dom_sf"/>
</dbReference>
<keyword evidence="4" id="KW-0143">Chaperone</keyword>
<dbReference type="InterPro" id="IPR001374">
    <property type="entry name" value="R3H_dom"/>
</dbReference>
<sequence length="206" mass="23277">MKVIEKTGKTIDEAVELALKDLGVSREEVEIRIINEPTRGFLGFLGGKQARVEVALKDGPAQKAGNLLKSIFKSMQLQVGMNIKEKDHEMLINLEGNELGILIGRRGETLDALQYLVNLAVNKNTETRKKIIIDVEGYRKRREETLQKLALKLADKAKQRGRNVVLEPMSSQERRIIHTVLQGRDDIHTFSEGEEPCRKIIISPKK</sequence>
<dbReference type="Gene3D" id="3.30.30.80">
    <property type="entry name" value="probable RNA-binding protein from clostridium symbiosum atcc 14940"/>
    <property type="match status" value="1"/>
</dbReference>